<evidence type="ECO:0000256" key="5">
    <source>
        <dbReference type="ARBA" id="ARBA00022960"/>
    </source>
</evidence>
<dbReference type="CDD" id="cd03785">
    <property type="entry name" value="GT28_MurG"/>
    <property type="match status" value="1"/>
</dbReference>
<dbReference type="HAMAP" id="MF_00033">
    <property type="entry name" value="MurG"/>
    <property type="match status" value="1"/>
</dbReference>
<dbReference type="GO" id="GO:0050511">
    <property type="term" value="F:undecaprenyldiphospho-muramoylpentapeptide beta-N-acetylglucosaminyltransferase activity"/>
    <property type="evidence" value="ECO:0007669"/>
    <property type="project" value="UniProtKB-UniRule"/>
</dbReference>
<dbReference type="PANTHER" id="PTHR21015:SF22">
    <property type="entry name" value="GLYCOSYLTRANSFERASE"/>
    <property type="match status" value="1"/>
</dbReference>
<dbReference type="GO" id="GO:0005886">
    <property type="term" value="C:plasma membrane"/>
    <property type="evidence" value="ECO:0007669"/>
    <property type="project" value="UniProtKB-SubCell"/>
</dbReference>
<keyword evidence="14" id="KW-1185">Reference proteome</keyword>
<dbReference type="AlphaFoldDB" id="A0AAP2CKR2"/>
<dbReference type="PANTHER" id="PTHR21015">
    <property type="entry name" value="UDP-N-ACETYLGLUCOSAMINE--N-ACETYLMURAMYL-(PENTAPEPTIDE) PYROPHOSPHORYL-UNDECAPRENOL N-ACETYLGLUCOSAMINE TRANSFERASE 1"/>
    <property type="match status" value="1"/>
</dbReference>
<keyword evidence="1 10" id="KW-1003">Cell membrane</keyword>
<dbReference type="EC" id="2.4.1.227" evidence="10"/>
<organism evidence="13 14">
    <name type="scientific">Harenicola maris</name>
    <dbReference type="NCBI Taxonomy" id="2841044"/>
    <lineage>
        <taxon>Bacteria</taxon>
        <taxon>Pseudomonadati</taxon>
        <taxon>Pseudomonadota</taxon>
        <taxon>Alphaproteobacteria</taxon>
        <taxon>Rhodobacterales</taxon>
        <taxon>Paracoccaceae</taxon>
        <taxon>Harenicola</taxon>
    </lineage>
</organism>
<dbReference type="NCBIfam" id="TIGR01133">
    <property type="entry name" value="murG"/>
    <property type="match status" value="1"/>
</dbReference>
<keyword evidence="8 10" id="KW-0131">Cell cycle</keyword>
<comment type="pathway">
    <text evidence="10">Cell wall biogenesis; peptidoglycan biosynthesis.</text>
</comment>
<evidence type="ECO:0000256" key="9">
    <source>
        <dbReference type="ARBA" id="ARBA00023316"/>
    </source>
</evidence>
<comment type="caution">
    <text evidence="13">The sequence shown here is derived from an EMBL/GenBank/DDBJ whole genome shotgun (WGS) entry which is preliminary data.</text>
</comment>
<evidence type="ECO:0000256" key="6">
    <source>
        <dbReference type="ARBA" id="ARBA00022984"/>
    </source>
</evidence>
<feature type="domain" description="Glycosyl transferase family 28 C-terminal" evidence="12">
    <location>
        <begin position="186"/>
        <end position="352"/>
    </location>
</feature>
<comment type="similarity">
    <text evidence="10">Belongs to the glycosyltransferase 28 family. MurG subfamily.</text>
</comment>
<keyword evidence="7 10" id="KW-0472">Membrane</keyword>
<dbReference type="GO" id="GO:0009252">
    <property type="term" value="P:peptidoglycan biosynthetic process"/>
    <property type="evidence" value="ECO:0007669"/>
    <property type="project" value="UniProtKB-UniRule"/>
</dbReference>
<evidence type="ECO:0000256" key="1">
    <source>
        <dbReference type="ARBA" id="ARBA00022475"/>
    </source>
</evidence>
<evidence type="ECO:0000256" key="7">
    <source>
        <dbReference type="ARBA" id="ARBA00023136"/>
    </source>
</evidence>
<evidence type="ECO:0000256" key="8">
    <source>
        <dbReference type="ARBA" id="ARBA00023306"/>
    </source>
</evidence>
<accession>A0AAP2CKR2</accession>
<comment type="function">
    <text evidence="10">Cell wall formation. Catalyzes the transfer of a GlcNAc subunit on undecaprenyl-pyrophosphoryl-MurNAc-pentapeptide (lipid intermediate I) to form undecaprenyl-pyrophosphoryl-MurNAc-(pentapeptide)GlcNAc (lipid intermediate II).</text>
</comment>
<dbReference type="Gene3D" id="3.40.50.2000">
    <property type="entry name" value="Glycogen Phosphorylase B"/>
    <property type="match status" value="2"/>
</dbReference>
<dbReference type="GO" id="GO:0005975">
    <property type="term" value="P:carbohydrate metabolic process"/>
    <property type="evidence" value="ECO:0007669"/>
    <property type="project" value="InterPro"/>
</dbReference>
<dbReference type="Proteomes" id="UP001315686">
    <property type="component" value="Unassembled WGS sequence"/>
</dbReference>
<keyword evidence="9 10" id="KW-0961">Cell wall biogenesis/degradation</keyword>
<proteinExistence type="inferred from homology"/>
<evidence type="ECO:0000256" key="2">
    <source>
        <dbReference type="ARBA" id="ARBA00022618"/>
    </source>
</evidence>
<reference evidence="13 14" key="1">
    <citation type="journal article" date="2021" name="Arch. Microbiol.">
        <title>Harenicola maris gen. nov., sp. nov. isolated from the Sea of Japan shallow sediments.</title>
        <authorList>
            <person name="Romanenko L.A."/>
            <person name="Kurilenko V.V."/>
            <person name="Chernysheva N.Y."/>
            <person name="Tekutyeva L.A."/>
            <person name="Velansky P.V."/>
            <person name="Svetashev V.I."/>
            <person name="Isaeva M.P."/>
        </authorList>
    </citation>
    <scope>NUCLEOTIDE SEQUENCE [LARGE SCALE GENOMIC DNA]</scope>
    <source>
        <strain evidence="13 14">KMM 3653</strain>
    </source>
</reference>
<comment type="subcellular location">
    <subcellularLocation>
        <location evidence="10">Cell membrane</location>
        <topology evidence="10">Peripheral membrane protein</topology>
        <orientation evidence="10">Cytoplasmic side</orientation>
    </subcellularLocation>
</comment>
<dbReference type="EMBL" id="JADQAZ010000001">
    <property type="protein sequence ID" value="MBT0956239.1"/>
    <property type="molecule type" value="Genomic_DNA"/>
</dbReference>
<evidence type="ECO:0000259" key="11">
    <source>
        <dbReference type="Pfam" id="PF03033"/>
    </source>
</evidence>
<dbReference type="Pfam" id="PF03033">
    <property type="entry name" value="Glyco_transf_28"/>
    <property type="match status" value="1"/>
</dbReference>
<feature type="domain" description="Glycosyltransferase family 28 N-terminal" evidence="11">
    <location>
        <begin position="7"/>
        <end position="143"/>
    </location>
</feature>
<evidence type="ECO:0000256" key="4">
    <source>
        <dbReference type="ARBA" id="ARBA00022679"/>
    </source>
</evidence>
<dbReference type="InterPro" id="IPR006009">
    <property type="entry name" value="GlcNAc_MurG"/>
</dbReference>
<keyword evidence="2 10" id="KW-0132">Cell division</keyword>
<sequence length="370" mass="38386">MTAPLAIIAAGGTGGHMFPAQALAEDLLRRGWRVRLSTDARGARYTGGFPEAVEISQVASATFARGGPLAKLLVPFRILRGVLSARGRMKADLPAIVVGFGGYPAIPAMGAAWMLGLPRMIHEQNGVLGRVNKVFAKRVDAVACGTWPTELPAGVEGHDVGNPVRGAILEKAGAPYALTDEGPLHVLVMGGSQGARILSDVVPVAMAGLPEGLRSRLHLSHQARAEDVERVTSAYSEAAITAVVEPFFTDVPERMSQAALVISRAGASSVADISVIGRPAILIPFAAATNDHQTANAKGLVQAGAARVVQEKDLDAAGLSAAIAEILQDAPKASEMAAAALRTGKPDATERLTQIVLDLARPALQKPARG</sequence>
<dbReference type="Pfam" id="PF04101">
    <property type="entry name" value="Glyco_tran_28_C"/>
    <property type="match status" value="1"/>
</dbReference>
<dbReference type="GO" id="GO:0071555">
    <property type="term" value="P:cell wall organization"/>
    <property type="evidence" value="ECO:0007669"/>
    <property type="project" value="UniProtKB-KW"/>
</dbReference>
<dbReference type="GO" id="GO:0008360">
    <property type="term" value="P:regulation of cell shape"/>
    <property type="evidence" value="ECO:0007669"/>
    <property type="project" value="UniProtKB-KW"/>
</dbReference>
<dbReference type="GO" id="GO:0051301">
    <property type="term" value="P:cell division"/>
    <property type="evidence" value="ECO:0007669"/>
    <property type="project" value="UniProtKB-KW"/>
</dbReference>
<evidence type="ECO:0000313" key="13">
    <source>
        <dbReference type="EMBL" id="MBT0956239.1"/>
    </source>
</evidence>
<comment type="catalytic activity">
    <reaction evidence="10">
        <text>di-trans,octa-cis-undecaprenyl diphospho-N-acetyl-alpha-D-muramoyl-L-alanyl-D-glutamyl-meso-2,6-diaminopimeloyl-D-alanyl-D-alanine + UDP-N-acetyl-alpha-D-glucosamine = di-trans,octa-cis-undecaprenyl diphospho-[N-acetyl-alpha-D-glucosaminyl-(1-&gt;4)]-N-acetyl-alpha-D-muramoyl-L-alanyl-D-glutamyl-meso-2,6-diaminopimeloyl-D-alanyl-D-alanine + UDP + H(+)</text>
        <dbReference type="Rhea" id="RHEA:31227"/>
        <dbReference type="ChEBI" id="CHEBI:15378"/>
        <dbReference type="ChEBI" id="CHEBI:57705"/>
        <dbReference type="ChEBI" id="CHEBI:58223"/>
        <dbReference type="ChEBI" id="CHEBI:61387"/>
        <dbReference type="ChEBI" id="CHEBI:61388"/>
        <dbReference type="EC" id="2.4.1.227"/>
    </reaction>
</comment>
<feature type="binding site" evidence="10">
    <location>
        <position position="125"/>
    </location>
    <ligand>
        <name>UDP-N-acetyl-alpha-D-glucosamine</name>
        <dbReference type="ChEBI" id="CHEBI:57705"/>
    </ligand>
</feature>
<feature type="binding site" evidence="10">
    <location>
        <position position="165"/>
    </location>
    <ligand>
        <name>UDP-N-acetyl-alpha-D-glucosamine</name>
        <dbReference type="ChEBI" id="CHEBI:57705"/>
    </ligand>
</feature>
<evidence type="ECO:0000313" key="14">
    <source>
        <dbReference type="Proteomes" id="UP001315686"/>
    </source>
</evidence>
<dbReference type="SUPFAM" id="SSF53756">
    <property type="entry name" value="UDP-Glycosyltransferase/glycogen phosphorylase"/>
    <property type="match status" value="1"/>
</dbReference>
<evidence type="ECO:0000259" key="12">
    <source>
        <dbReference type="Pfam" id="PF04101"/>
    </source>
</evidence>
<dbReference type="RefSeq" id="WP_327792447.1">
    <property type="nucleotide sequence ID" value="NZ_JADQAZ010000001.1"/>
</dbReference>
<comment type="caution">
    <text evidence="10">Lacks conserved residue(s) required for the propagation of feature annotation.</text>
</comment>
<keyword evidence="6 10" id="KW-0573">Peptidoglycan synthesis</keyword>
<keyword evidence="5 10" id="KW-0133">Cell shape</keyword>
<dbReference type="InterPro" id="IPR007235">
    <property type="entry name" value="Glyco_trans_28_C"/>
</dbReference>
<evidence type="ECO:0000256" key="10">
    <source>
        <dbReference type="HAMAP-Rule" id="MF_00033"/>
    </source>
</evidence>
<dbReference type="InterPro" id="IPR004276">
    <property type="entry name" value="GlycoTrans_28_N"/>
</dbReference>
<evidence type="ECO:0000256" key="3">
    <source>
        <dbReference type="ARBA" id="ARBA00022676"/>
    </source>
</evidence>
<feature type="binding site" evidence="10">
    <location>
        <begin position="13"/>
        <end position="15"/>
    </location>
    <ligand>
        <name>UDP-N-acetyl-alpha-D-glucosamine</name>
        <dbReference type="ChEBI" id="CHEBI:57705"/>
    </ligand>
</feature>
<gene>
    <name evidence="10 13" type="primary">murG</name>
    <name evidence="13" type="ORF">IV417_02475</name>
</gene>
<protein>
    <recommendedName>
        <fullName evidence="10">UDP-N-acetylglucosamine--N-acetylmuramyl-(pentapeptide) pyrophosphoryl-undecaprenol N-acetylglucosamine transferase</fullName>
        <ecNumber evidence="10">2.4.1.227</ecNumber>
    </recommendedName>
    <alternativeName>
        <fullName evidence="10">Undecaprenyl-PP-MurNAc-pentapeptide-UDPGlcNAc GlcNAc transferase</fullName>
    </alternativeName>
</protein>
<name>A0AAP2CKR2_9RHOB</name>
<keyword evidence="3 10" id="KW-0328">Glycosyltransferase</keyword>
<keyword evidence="4 10" id="KW-0808">Transferase</keyword>
<feature type="binding site" evidence="10">
    <location>
        <position position="192"/>
    </location>
    <ligand>
        <name>UDP-N-acetyl-alpha-D-glucosamine</name>
        <dbReference type="ChEBI" id="CHEBI:57705"/>
    </ligand>
</feature>
<feature type="binding site" evidence="10">
    <location>
        <position position="293"/>
    </location>
    <ligand>
        <name>UDP-N-acetyl-alpha-D-glucosamine</name>
        <dbReference type="ChEBI" id="CHEBI:57705"/>
    </ligand>
</feature>